<comment type="caution">
    <text evidence="1">The sequence shown here is derived from an EMBL/GenBank/DDBJ whole genome shotgun (WGS) entry which is preliminary data.</text>
</comment>
<dbReference type="AlphaFoldDB" id="A0A1G1Y6Q2"/>
<reference evidence="1 2" key="1">
    <citation type="journal article" date="2016" name="Nat. Commun.">
        <title>Thousands of microbial genomes shed light on interconnected biogeochemical processes in an aquifer system.</title>
        <authorList>
            <person name="Anantharaman K."/>
            <person name="Brown C.T."/>
            <person name="Hug L.A."/>
            <person name="Sharon I."/>
            <person name="Castelle C.J."/>
            <person name="Probst A.J."/>
            <person name="Thomas B.C."/>
            <person name="Singh A."/>
            <person name="Wilkins M.J."/>
            <person name="Karaoz U."/>
            <person name="Brodie E.L."/>
            <person name="Williams K.H."/>
            <person name="Hubbard S.S."/>
            <person name="Banfield J.F."/>
        </authorList>
    </citation>
    <scope>NUCLEOTIDE SEQUENCE [LARGE SCALE GENOMIC DNA]</scope>
</reference>
<gene>
    <name evidence="1" type="ORF">A2663_03225</name>
</gene>
<proteinExistence type="predicted"/>
<name>A0A1G1Y6Q2_9BACT</name>
<accession>A0A1G1Y6Q2</accession>
<dbReference type="EMBL" id="MHIF01000021">
    <property type="protein sequence ID" value="OGY48012.1"/>
    <property type="molecule type" value="Genomic_DNA"/>
</dbReference>
<protein>
    <submittedName>
        <fullName evidence="1">Uncharacterized protein</fullName>
    </submittedName>
</protein>
<evidence type="ECO:0000313" key="1">
    <source>
        <dbReference type="EMBL" id="OGY48012.1"/>
    </source>
</evidence>
<dbReference type="Proteomes" id="UP000178432">
    <property type="component" value="Unassembled WGS sequence"/>
</dbReference>
<sequence length="510" mass="52524">MFSGGGLFGVVSIPGATYTCAESNETANSVDPATIPYYSSFITYNGGIDNVKYFDITRKSAATCQRNYPYSKAMYEDTCLIDVAAVVSGKTTWQSTKVNDCSAADYSATKRNCRLQEGFVKNAGTANPAVGNWTYTCLSGCNSGACVTFMDVSVSPVPVSGTVMAGAQNYTFANLAASAHSDLKITQVKLTIATGNGGFPANLSNSTLWDGTTQLAATNDPDADLSAKTTPGATATAVFTLTSPLTVVKGTTKILTYKANISSAAASGAEFSAGLQPGAEPIVKDLAGKVVSSAISYSAGQKMTVAQAGALTLSSANPLSDTQIVGGQTETVLNFTMQAQNEEIFVEQGYINVLQFGQDIGGIKLVNKLEVYDGTTLVAEGTATTTNQADRTILVSQTGSQSWKVGAGQSKNFALKMISRIPGGGGIASGEAVKFIVDAENLTAMGVASGSPVNKSGAAGSYSFFVFKAILRVALNNQLPDAEKAGGVLPQSGLTGASLYKFKATAVGGD</sequence>
<organism evidence="1 2">
    <name type="scientific">Candidatus Buchananbacteria bacterium RIFCSPHIGHO2_01_FULL_46_12</name>
    <dbReference type="NCBI Taxonomy" id="1797536"/>
    <lineage>
        <taxon>Bacteria</taxon>
        <taxon>Candidatus Buchananiibacteriota</taxon>
    </lineage>
</organism>
<evidence type="ECO:0000313" key="2">
    <source>
        <dbReference type="Proteomes" id="UP000178432"/>
    </source>
</evidence>